<dbReference type="Pfam" id="PF07690">
    <property type="entry name" value="MFS_1"/>
    <property type="match status" value="1"/>
</dbReference>
<proteinExistence type="predicted"/>
<dbReference type="PROSITE" id="PS50850">
    <property type="entry name" value="MFS"/>
    <property type="match status" value="1"/>
</dbReference>
<accession>A0AA38VJH0</accession>
<feature type="transmembrane region" description="Helical" evidence="5">
    <location>
        <begin position="211"/>
        <end position="230"/>
    </location>
</feature>
<feature type="transmembrane region" description="Helical" evidence="5">
    <location>
        <begin position="359"/>
        <end position="388"/>
    </location>
</feature>
<dbReference type="GO" id="GO:0022857">
    <property type="term" value="F:transmembrane transporter activity"/>
    <property type="evidence" value="ECO:0007669"/>
    <property type="project" value="InterPro"/>
</dbReference>
<dbReference type="Gene3D" id="1.20.1250.20">
    <property type="entry name" value="MFS general substrate transporter like domains"/>
    <property type="match status" value="1"/>
</dbReference>
<evidence type="ECO:0000256" key="3">
    <source>
        <dbReference type="ARBA" id="ARBA00022989"/>
    </source>
</evidence>
<evidence type="ECO:0000256" key="5">
    <source>
        <dbReference type="SAM" id="Phobius"/>
    </source>
</evidence>
<gene>
    <name evidence="7" type="ORF">NKR23_g9506</name>
</gene>
<evidence type="ECO:0000259" key="6">
    <source>
        <dbReference type="PROSITE" id="PS50850"/>
    </source>
</evidence>
<feature type="domain" description="Major facilitator superfamily (MFS) profile" evidence="6">
    <location>
        <begin position="54"/>
        <end position="520"/>
    </location>
</feature>
<evidence type="ECO:0000313" key="8">
    <source>
        <dbReference type="Proteomes" id="UP001174694"/>
    </source>
</evidence>
<dbReference type="GO" id="GO:0005886">
    <property type="term" value="C:plasma membrane"/>
    <property type="evidence" value="ECO:0007669"/>
    <property type="project" value="TreeGrafter"/>
</dbReference>
<dbReference type="EMBL" id="JANBVO010000037">
    <property type="protein sequence ID" value="KAJ9136833.1"/>
    <property type="molecule type" value="Genomic_DNA"/>
</dbReference>
<keyword evidence="4 5" id="KW-0472">Membrane</keyword>
<dbReference type="InterPro" id="IPR036259">
    <property type="entry name" value="MFS_trans_sf"/>
</dbReference>
<feature type="transmembrane region" description="Helical" evidence="5">
    <location>
        <begin position="120"/>
        <end position="138"/>
    </location>
</feature>
<keyword evidence="3 5" id="KW-1133">Transmembrane helix</keyword>
<dbReference type="InterPro" id="IPR011701">
    <property type="entry name" value="MFS"/>
</dbReference>
<evidence type="ECO:0000256" key="2">
    <source>
        <dbReference type="ARBA" id="ARBA00022692"/>
    </source>
</evidence>
<comment type="caution">
    <text evidence="7">The sequence shown here is derived from an EMBL/GenBank/DDBJ whole genome shotgun (WGS) entry which is preliminary data.</text>
</comment>
<sequence length="539" mass="59332">MAAENHPRNPISHTAEHVVIDSSSKHHHGLGFWPPPSSDERDPLRWPRWVKVLALLSTAFFNFVANFAGAGLSVATVLLEHEFQKSAQRVNSLLTFNFLLLGAGNIIWVPLSVKFGQRPIMLISTTVLFAILIWTAKAETFTELLVARCLSGFFSAAGESILPGIVSNIFFLHERGAMMSIYVMLISSGSAVGPLIGGFMVQSSPGTWRDFVWLCAALAGFNLLAIFFLYPESSFIRPPLPPDLPSPIPKGVANVSKEDAGGTSHIVEDCSQPIYKTYHEDWVVTVSYPRVWTSFFRINRMVKLPRAFAIPVVFLLSPPVLWTTFVYGCSLACQVIMIFAFPSLLLAPPYLFASSSVGLMQIAAIIGFAIACYGGGYICDVITARLIIRNRGVFVPEQRLISLLPGCFIAPAGCILLAFSCQNKLHWIAIAFGFGMVSFGTVYAPNIAMTYLLDCYPAFAREILVAVNVIKNLVAFLFLYVAVDWVNSQGWVQVYMIMFMVVTLAMLLAIPLYYFGDNARTAFEKIIVPVIGPLDDAPN</sequence>
<reference evidence="7" key="1">
    <citation type="submission" date="2022-07" db="EMBL/GenBank/DDBJ databases">
        <title>Fungi with potential for degradation of polypropylene.</title>
        <authorList>
            <person name="Gostincar C."/>
        </authorList>
    </citation>
    <scope>NUCLEOTIDE SEQUENCE</scope>
    <source>
        <strain evidence="7">EXF-13308</strain>
    </source>
</reference>
<feature type="transmembrane region" description="Helical" evidence="5">
    <location>
        <begin position="425"/>
        <end position="451"/>
    </location>
</feature>
<feature type="transmembrane region" description="Helical" evidence="5">
    <location>
        <begin position="308"/>
        <end position="328"/>
    </location>
</feature>
<dbReference type="PANTHER" id="PTHR23502">
    <property type="entry name" value="MAJOR FACILITATOR SUPERFAMILY"/>
    <property type="match status" value="1"/>
</dbReference>
<protein>
    <submittedName>
        <fullName evidence="7">Aldehyde dehydrogenase</fullName>
    </submittedName>
</protein>
<feature type="transmembrane region" description="Helical" evidence="5">
    <location>
        <begin position="495"/>
        <end position="515"/>
    </location>
</feature>
<feature type="transmembrane region" description="Helical" evidence="5">
    <location>
        <begin position="177"/>
        <end position="199"/>
    </location>
</feature>
<evidence type="ECO:0000256" key="1">
    <source>
        <dbReference type="ARBA" id="ARBA00004141"/>
    </source>
</evidence>
<feature type="transmembrane region" description="Helical" evidence="5">
    <location>
        <begin position="463"/>
        <end position="483"/>
    </location>
</feature>
<keyword evidence="8" id="KW-1185">Reference proteome</keyword>
<comment type="subcellular location">
    <subcellularLocation>
        <location evidence="1">Membrane</location>
        <topology evidence="1">Multi-pass membrane protein</topology>
    </subcellularLocation>
</comment>
<evidence type="ECO:0000313" key="7">
    <source>
        <dbReference type="EMBL" id="KAJ9136833.1"/>
    </source>
</evidence>
<evidence type="ECO:0000256" key="4">
    <source>
        <dbReference type="ARBA" id="ARBA00023136"/>
    </source>
</evidence>
<feature type="transmembrane region" description="Helical" evidence="5">
    <location>
        <begin position="90"/>
        <end position="108"/>
    </location>
</feature>
<name>A0AA38VJH0_9PEZI</name>
<organism evidence="7 8">
    <name type="scientific">Pleurostoma richardsiae</name>
    <dbReference type="NCBI Taxonomy" id="41990"/>
    <lineage>
        <taxon>Eukaryota</taxon>
        <taxon>Fungi</taxon>
        <taxon>Dikarya</taxon>
        <taxon>Ascomycota</taxon>
        <taxon>Pezizomycotina</taxon>
        <taxon>Sordariomycetes</taxon>
        <taxon>Sordariomycetidae</taxon>
        <taxon>Calosphaeriales</taxon>
        <taxon>Pleurostomataceae</taxon>
        <taxon>Pleurostoma</taxon>
    </lineage>
</organism>
<feature type="transmembrane region" description="Helical" evidence="5">
    <location>
        <begin position="400"/>
        <end position="419"/>
    </location>
</feature>
<dbReference type="Proteomes" id="UP001174694">
    <property type="component" value="Unassembled WGS sequence"/>
</dbReference>
<dbReference type="AlphaFoldDB" id="A0AA38VJH0"/>
<dbReference type="PANTHER" id="PTHR23502:SF181">
    <property type="entry name" value="MAJOR FACILITATOR SUPERFAMILY (MFS) PROFILE DOMAIN-CONTAINING PROTEIN"/>
    <property type="match status" value="1"/>
</dbReference>
<keyword evidence="2 5" id="KW-0812">Transmembrane</keyword>
<dbReference type="SUPFAM" id="SSF103473">
    <property type="entry name" value="MFS general substrate transporter"/>
    <property type="match status" value="1"/>
</dbReference>
<dbReference type="InterPro" id="IPR020846">
    <property type="entry name" value="MFS_dom"/>
</dbReference>
<feature type="transmembrane region" description="Helical" evidence="5">
    <location>
        <begin position="52"/>
        <end position="78"/>
    </location>
</feature>
<feature type="transmembrane region" description="Helical" evidence="5">
    <location>
        <begin position="150"/>
        <end position="171"/>
    </location>
</feature>